<name>A0AAV7VG26_PLEWA</name>
<keyword evidence="3" id="KW-1185">Reference proteome</keyword>
<dbReference type="AlphaFoldDB" id="A0AAV7VG26"/>
<feature type="compositionally biased region" description="Polar residues" evidence="1">
    <location>
        <begin position="88"/>
        <end position="97"/>
    </location>
</feature>
<feature type="compositionally biased region" description="Basic and acidic residues" evidence="1">
    <location>
        <begin position="121"/>
        <end position="137"/>
    </location>
</feature>
<dbReference type="EMBL" id="JANPWB010000003">
    <property type="protein sequence ID" value="KAJ1199707.1"/>
    <property type="molecule type" value="Genomic_DNA"/>
</dbReference>
<dbReference type="Proteomes" id="UP001066276">
    <property type="component" value="Chromosome 2_1"/>
</dbReference>
<sequence length="167" mass="18637">MYQLGLDKLPLQNAEDFNTTSESLDSVASVTDFEDKTSGILNLEVKPQQCWLASDMKQSCDGAGIAGNNGTPFPREHPGGTEDFLAEQRSSTQNTPSDIIRPSYMCADKEWWCLILSKKRRSEEQEHEKAIVDRQAKEPLSSRGMPGAPERWKMAAVVARAPQRPRV</sequence>
<protein>
    <submittedName>
        <fullName evidence="2">Uncharacterized protein</fullName>
    </submittedName>
</protein>
<accession>A0AAV7VG26</accession>
<reference evidence="2" key="1">
    <citation type="journal article" date="2022" name="bioRxiv">
        <title>Sequencing and chromosome-scale assembly of the giantPleurodeles waltlgenome.</title>
        <authorList>
            <person name="Brown T."/>
            <person name="Elewa A."/>
            <person name="Iarovenko S."/>
            <person name="Subramanian E."/>
            <person name="Araus A.J."/>
            <person name="Petzold A."/>
            <person name="Susuki M."/>
            <person name="Suzuki K.-i.T."/>
            <person name="Hayashi T."/>
            <person name="Toyoda A."/>
            <person name="Oliveira C."/>
            <person name="Osipova E."/>
            <person name="Leigh N.D."/>
            <person name="Simon A."/>
            <person name="Yun M.H."/>
        </authorList>
    </citation>
    <scope>NUCLEOTIDE SEQUENCE</scope>
    <source>
        <strain evidence="2">20211129_DDA</strain>
        <tissue evidence="2">Liver</tissue>
    </source>
</reference>
<evidence type="ECO:0000313" key="3">
    <source>
        <dbReference type="Proteomes" id="UP001066276"/>
    </source>
</evidence>
<feature type="region of interest" description="Disordered" evidence="1">
    <location>
        <begin position="121"/>
        <end position="151"/>
    </location>
</feature>
<evidence type="ECO:0000313" key="2">
    <source>
        <dbReference type="EMBL" id="KAJ1199707.1"/>
    </source>
</evidence>
<gene>
    <name evidence="2" type="ORF">NDU88_003540</name>
</gene>
<proteinExistence type="predicted"/>
<organism evidence="2 3">
    <name type="scientific">Pleurodeles waltl</name>
    <name type="common">Iberian ribbed newt</name>
    <dbReference type="NCBI Taxonomy" id="8319"/>
    <lineage>
        <taxon>Eukaryota</taxon>
        <taxon>Metazoa</taxon>
        <taxon>Chordata</taxon>
        <taxon>Craniata</taxon>
        <taxon>Vertebrata</taxon>
        <taxon>Euteleostomi</taxon>
        <taxon>Amphibia</taxon>
        <taxon>Batrachia</taxon>
        <taxon>Caudata</taxon>
        <taxon>Salamandroidea</taxon>
        <taxon>Salamandridae</taxon>
        <taxon>Pleurodelinae</taxon>
        <taxon>Pleurodeles</taxon>
    </lineage>
</organism>
<feature type="region of interest" description="Disordered" evidence="1">
    <location>
        <begin position="68"/>
        <end position="100"/>
    </location>
</feature>
<evidence type="ECO:0000256" key="1">
    <source>
        <dbReference type="SAM" id="MobiDB-lite"/>
    </source>
</evidence>
<comment type="caution">
    <text evidence="2">The sequence shown here is derived from an EMBL/GenBank/DDBJ whole genome shotgun (WGS) entry which is preliminary data.</text>
</comment>